<dbReference type="InterPro" id="IPR014729">
    <property type="entry name" value="Rossmann-like_a/b/a_fold"/>
</dbReference>
<dbReference type="Pfam" id="PF01467">
    <property type="entry name" value="CTP_transf_like"/>
    <property type="match status" value="1"/>
</dbReference>
<evidence type="ECO:0000256" key="6">
    <source>
        <dbReference type="ARBA" id="ARBA00022695"/>
    </source>
</evidence>
<evidence type="ECO:0000313" key="13">
    <source>
        <dbReference type="EMBL" id="QTQ14330.1"/>
    </source>
</evidence>
<evidence type="ECO:0000313" key="14">
    <source>
        <dbReference type="Proteomes" id="UP000671908"/>
    </source>
</evidence>
<evidence type="ECO:0000256" key="1">
    <source>
        <dbReference type="ARBA" id="ARBA00002324"/>
    </source>
</evidence>
<dbReference type="AlphaFoldDB" id="A0A975F423"/>
<keyword evidence="8 11" id="KW-0067">ATP-binding</keyword>
<keyword evidence="9 11" id="KW-0520">NAD</keyword>
<organism evidence="13 14">
    <name type="scientific">Treponema parvum</name>
    <dbReference type="NCBI Taxonomy" id="138851"/>
    <lineage>
        <taxon>Bacteria</taxon>
        <taxon>Pseudomonadati</taxon>
        <taxon>Spirochaetota</taxon>
        <taxon>Spirochaetia</taxon>
        <taxon>Spirochaetales</taxon>
        <taxon>Treponemataceae</taxon>
        <taxon>Treponema</taxon>
    </lineage>
</organism>
<dbReference type="InterPro" id="IPR005248">
    <property type="entry name" value="NadD/NMNAT"/>
</dbReference>
<dbReference type="EMBL" id="CP054142">
    <property type="protein sequence ID" value="QTQ14330.1"/>
    <property type="molecule type" value="Genomic_DNA"/>
</dbReference>
<evidence type="ECO:0000256" key="8">
    <source>
        <dbReference type="ARBA" id="ARBA00022840"/>
    </source>
</evidence>
<reference evidence="13 14" key="1">
    <citation type="journal article" date="2021" name="Microbiol. Resour. Announc.">
        <title>Complete Genome Sequences of Three Human Oral Treponema parvum Isolates.</title>
        <authorList>
            <person name="Zeng H."/>
            <person name="Watt R.M."/>
        </authorList>
    </citation>
    <scope>NUCLEOTIDE SEQUENCE [LARGE SCALE GENOMIC DNA]</scope>
    <source>
        <strain evidence="13 14">ATCC 700770</strain>
    </source>
</reference>
<dbReference type="Gene3D" id="3.40.50.620">
    <property type="entry name" value="HUPs"/>
    <property type="match status" value="1"/>
</dbReference>
<keyword evidence="7 11" id="KW-0547">Nucleotide-binding</keyword>
<name>A0A975F423_9SPIR</name>
<keyword evidence="4 11" id="KW-0662">Pyridine nucleotide biosynthesis</keyword>
<evidence type="ECO:0000256" key="7">
    <source>
        <dbReference type="ARBA" id="ARBA00022741"/>
    </source>
</evidence>
<dbReference type="Proteomes" id="UP000671908">
    <property type="component" value="Chromosome"/>
</dbReference>
<proteinExistence type="inferred from homology"/>
<comment type="similarity">
    <text evidence="3 11">Belongs to the NadD family.</text>
</comment>
<keyword evidence="5 11" id="KW-0808">Transferase</keyword>
<comment type="catalytic activity">
    <reaction evidence="10 11">
        <text>nicotinate beta-D-ribonucleotide + ATP + H(+) = deamido-NAD(+) + diphosphate</text>
        <dbReference type="Rhea" id="RHEA:22860"/>
        <dbReference type="ChEBI" id="CHEBI:15378"/>
        <dbReference type="ChEBI" id="CHEBI:30616"/>
        <dbReference type="ChEBI" id="CHEBI:33019"/>
        <dbReference type="ChEBI" id="CHEBI:57502"/>
        <dbReference type="ChEBI" id="CHEBI:58437"/>
        <dbReference type="EC" id="2.7.7.18"/>
    </reaction>
</comment>
<feature type="domain" description="Cytidyltransferase-like" evidence="12">
    <location>
        <begin position="5"/>
        <end position="208"/>
    </location>
</feature>
<comment type="function">
    <text evidence="1 11">Catalyzes the reversible adenylation of nicotinate mononucleotide (NaMN) to nicotinic acid adenine dinucleotide (NaAD).</text>
</comment>
<dbReference type="GO" id="GO:0009435">
    <property type="term" value="P:NAD+ biosynthetic process"/>
    <property type="evidence" value="ECO:0007669"/>
    <property type="project" value="UniProtKB-UniRule"/>
</dbReference>
<dbReference type="HAMAP" id="MF_00244">
    <property type="entry name" value="NaMN_adenylyltr"/>
    <property type="match status" value="1"/>
</dbReference>
<dbReference type="NCBIfam" id="TIGR00125">
    <property type="entry name" value="cyt_tran_rel"/>
    <property type="match status" value="1"/>
</dbReference>
<dbReference type="GO" id="GO:0004515">
    <property type="term" value="F:nicotinate-nucleotide adenylyltransferase activity"/>
    <property type="evidence" value="ECO:0007669"/>
    <property type="project" value="UniProtKB-UniRule"/>
</dbReference>
<dbReference type="GO" id="GO:0005524">
    <property type="term" value="F:ATP binding"/>
    <property type="evidence" value="ECO:0007669"/>
    <property type="project" value="UniProtKB-KW"/>
</dbReference>
<sequence length="238" mass="26927">MKIAVLGGSFNPVHAGHVALAKSVCDELGYDRLLFIPTFYPPHKIIGDAPSDEDRIKMLSLVCLSDSRFEVECCELERKGISYTWDTVCFLEQKYSECLSAKIGLVLGQDLAAEYYKWKNAEYLAQKTDIILARRPEEILPSKIDSSKVGFLNAGVENRSPKEEAAVNVPRGPYTGVRASDQMLEDFPYPHRILKNPLLPVSSTQIRQKISSGQDWRDLVPFEVYCYIRKRKLYGCKA</sequence>
<evidence type="ECO:0000256" key="3">
    <source>
        <dbReference type="ARBA" id="ARBA00009014"/>
    </source>
</evidence>
<accession>A0A975F423</accession>
<evidence type="ECO:0000256" key="2">
    <source>
        <dbReference type="ARBA" id="ARBA00005019"/>
    </source>
</evidence>
<keyword evidence="14" id="KW-1185">Reference proteome</keyword>
<dbReference type="PANTHER" id="PTHR39321:SF3">
    <property type="entry name" value="PHOSPHOPANTETHEINE ADENYLYLTRANSFERASE"/>
    <property type="match status" value="1"/>
</dbReference>
<dbReference type="CDD" id="cd02165">
    <property type="entry name" value="NMNAT"/>
    <property type="match status" value="1"/>
</dbReference>
<comment type="pathway">
    <text evidence="2 11">Cofactor biosynthesis; NAD(+) biosynthesis; deamido-NAD(+) from nicotinate D-ribonucleotide: step 1/1.</text>
</comment>
<gene>
    <name evidence="11 13" type="primary">nadD</name>
    <name evidence="13" type="ORF">HRQ91_07625</name>
</gene>
<dbReference type="InterPro" id="IPR004821">
    <property type="entry name" value="Cyt_trans-like"/>
</dbReference>
<dbReference type="KEGG" id="tpav:HRQ91_07625"/>
<dbReference type="RefSeq" id="WP_210118999.1">
    <property type="nucleotide sequence ID" value="NZ_CP054142.1"/>
</dbReference>
<keyword evidence="6 11" id="KW-0548">Nucleotidyltransferase</keyword>
<evidence type="ECO:0000256" key="11">
    <source>
        <dbReference type="HAMAP-Rule" id="MF_00244"/>
    </source>
</evidence>
<evidence type="ECO:0000256" key="9">
    <source>
        <dbReference type="ARBA" id="ARBA00023027"/>
    </source>
</evidence>
<dbReference type="PANTHER" id="PTHR39321">
    <property type="entry name" value="NICOTINATE-NUCLEOTIDE ADENYLYLTRANSFERASE-RELATED"/>
    <property type="match status" value="1"/>
</dbReference>
<evidence type="ECO:0000256" key="10">
    <source>
        <dbReference type="ARBA" id="ARBA00048721"/>
    </source>
</evidence>
<dbReference type="EC" id="2.7.7.18" evidence="11"/>
<dbReference type="NCBIfam" id="TIGR00482">
    <property type="entry name" value="nicotinate (nicotinamide) nucleotide adenylyltransferase"/>
    <property type="match status" value="1"/>
</dbReference>
<protein>
    <recommendedName>
        <fullName evidence="11">Probable nicotinate-nucleotide adenylyltransferase</fullName>
        <ecNumber evidence="11">2.7.7.18</ecNumber>
    </recommendedName>
    <alternativeName>
        <fullName evidence="11">Deamido-NAD(+) diphosphorylase</fullName>
    </alternativeName>
    <alternativeName>
        <fullName evidence="11">Deamido-NAD(+) pyrophosphorylase</fullName>
    </alternativeName>
    <alternativeName>
        <fullName evidence="11">Nicotinate mononucleotide adenylyltransferase</fullName>
        <shortName evidence="11">NaMN adenylyltransferase</shortName>
    </alternativeName>
</protein>
<evidence type="ECO:0000256" key="5">
    <source>
        <dbReference type="ARBA" id="ARBA00022679"/>
    </source>
</evidence>
<evidence type="ECO:0000259" key="12">
    <source>
        <dbReference type="Pfam" id="PF01467"/>
    </source>
</evidence>
<dbReference type="SUPFAM" id="SSF52374">
    <property type="entry name" value="Nucleotidylyl transferase"/>
    <property type="match status" value="1"/>
</dbReference>
<evidence type="ECO:0000256" key="4">
    <source>
        <dbReference type="ARBA" id="ARBA00022642"/>
    </source>
</evidence>